<dbReference type="OrthoDB" id="407832at2759"/>
<dbReference type="InParanoid" id="A0A165FI62"/>
<reference evidence="1 2" key="1">
    <citation type="journal article" date="2016" name="Mol. Biol. Evol.">
        <title>Comparative Genomics of Early-Diverging Mushroom-Forming Fungi Provides Insights into the Origins of Lignocellulose Decay Capabilities.</title>
        <authorList>
            <person name="Nagy L.G."/>
            <person name="Riley R."/>
            <person name="Tritt A."/>
            <person name="Adam C."/>
            <person name="Daum C."/>
            <person name="Floudas D."/>
            <person name="Sun H."/>
            <person name="Yadav J.S."/>
            <person name="Pangilinan J."/>
            <person name="Larsson K.H."/>
            <person name="Matsuura K."/>
            <person name="Barry K."/>
            <person name="Labutti K."/>
            <person name="Kuo R."/>
            <person name="Ohm R.A."/>
            <person name="Bhattacharya S.S."/>
            <person name="Shirouzu T."/>
            <person name="Yoshinaga Y."/>
            <person name="Martin F.M."/>
            <person name="Grigoriev I.V."/>
            <person name="Hibbett D.S."/>
        </authorList>
    </citation>
    <scope>NUCLEOTIDE SEQUENCE [LARGE SCALE GENOMIC DNA]</scope>
    <source>
        <strain evidence="1 2">HHB12733</strain>
    </source>
</reference>
<evidence type="ECO:0008006" key="3">
    <source>
        <dbReference type="Google" id="ProtNLM"/>
    </source>
</evidence>
<dbReference type="Gene3D" id="2.60.120.620">
    <property type="entry name" value="q2cbj1_9rhob like domain"/>
    <property type="match status" value="1"/>
</dbReference>
<dbReference type="Pfam" id="PF05721">
    <property type="entry name" value="PhyH"/>
    <property type="match status" value="1"/>
</dbReference>
<dbReference type="InterPro" id="IPR051961">
    <property type="entry name" value="Fungal_Metabolite_Diox"/>
</dbReference>
<proteinExistence type="predicted"/>
<accession>A0A165FI62</accession>
<organism evidence="1 2">
    <name type="scientific">Calocera cornea HHB12733</name>
    <dbReference type="NCBI Taxonomy" id="1353952"/>
    <lineage>
        <taxon>Eukaryota</taxon>
        <taxon>Fungi</taxon>
        <taxon>Dikarya</taxon>
        <taxon>Basidiomycota</taxon>
        <taxon>Agaricomycotina</taxon>
        <taxon>Dacrymycetes</taxon>
        <taxon>Dacrymycetales</taxon>
        <taxon>Dacrymycetaceae</taxon>
        <taxon>Calocera</taxon>
    </lineage>
</organism>
<dbReference type="PANTHER" id="PTHR37563">
    <property type="entry name" value="PHYTANOYL-COA DIOXYGENASE FAMILY PROTEIN (AFU_ORTHOLOGUE AFUA_2G03330)"/>
    <property type="match status" value="1"/>
</dbReference>
<evidence type="ECO:0000313" key="2">
    <source>
        <dbReference type="Proteomes" id="UP000076842"/>
    </source>
</evidence>
<dbReference type="EMBL" id="KV423972">
    <property type="protein sequence ID" value="KZT56784.1"/>
    <property type="molecule type" value="Genomic_DNA"/>
</dbReference>
<dbReference type="AlphaFoldDB" id="A0A165FI62"/>
<name>A0A165FI62_9BASI</name>
<keyword evidence="2" id="KW-1185">Reference proteome</keyword>
<gene>
    <name evidence="1" type="ORF">CALCODRAFT_496934</name>
</gene>
<dbReference type="InterPro" id="IPR008775">
    <property type="entry name" value="Phytyl_CoA_dOase-like"/>
</dbReference>
<evidence type="ECO:0000313" key="1">
    <source>
        <dbReference type="EMBL" id="KZT56784.1"/>
    </source>
</evidence>
<protein>
    <recommendedName>
        <fullName evidence="3">Phytanoyl-CoA dioxygenase family protein</fullName>
    </recommendedName>
</protein>
<dbReference type="SUPFAM" id="SSF51197">
    <property type="entry name" value="Clavaminate synthase-like"/>
    <property type="match status" value="1"/>
</dbReference>
<dbReference type="PANTHER" id="PTHR37563:SF2">
    <property type="entry name" value="PHYTANOYL-COA DIOXYGENASE FAMILY PROTEIN (AFU_ORTHOLOGUE AFUA_2G03330)"/>
    <property type="match status" value="1"/>
</dbReference>
<dbReference type="Proteomes" id="UP000076842">
    <property type="component" value="Unassembled WGS sequence"/>
</dbReference>
<sequence length="283" mass="31378">MIEDAVDHAHLDALNERMTRDAWALWEGGFRKGPQETGNIQIDPPVEPELFFEDAFLNRLAICVTTAYLGGKPRMTFNSGNAAMHGTASQSTHSDFGNFGRVPAAPFAVVVNTGLVRMSPANGSTELWLGTHLLPRSTPESDARVVVGPQAANTIRAEALDARRRATPAKGPFQPTVPKGALMIRDLRLWHGGRPNPTHEPRIMLAQIHFAPGYNNPMKVRMPEALREVVQRREDVDVAVEWVSGRVDNLRTTTEHTFNFLEEEKGPAPYREMERGKWAEVGA</sequence>